<evidence type="ECO:0000256" key="2">
    <source>
        <dbReference type="SAM" id="Phobius"/>
    </source>
</evidence>
<evidence type="ECO:0000313" key="3">
    <source>
        <dbReference type="EMBL" id="PIK36457.1"/>
    </source>
</evidence>
<reference evidence="3 4" key="1">
    <citation type="journal article" date="2017" name="PLoS Biol.">
        <title>The sea cucumber genome provides insights into morphological evolution and visceral regeneration.</title>
        <authorList>
            <person name="Zhang X."/>
            <person name="Sun L."/>
            <person name="Yuan J."/>
            <person name="Sun Y."/>
            <person name="Gao Y."/>
            <person name="Zhang L."/>
            <person name="Li S."/>
            <person name="Dai H."/>
            <person name="Hamel J.F."/>
            <person name="Liu C."/>
            <person name="Yu Y."/>
            <person name="Liu S."/>
            <person name="Lin W."/>
            <person name="Guo K."/>
            <person name="Jin S."/>
            <person name="Xu P."/>
            <person name="Storey K.B."/>
            <person name="Huan P."/>
            <person name="Zhang T."/>
            <person name="Zhou Y."/>
            <person name="Zhang J."/>
            <person name="Lin C."/>
            <person name="Li X."/>
            <person name="Xing L."/>
            <person name="Huo D."/>
            <person name="Sun M."/>
            <person name="Wang L."/>
            <person name="Mercier A."/>
            <person name="Li F."/>
            <person name="Yang H."/>
            <person name="Xiang J."/>
        </authorList>
    </citation>
    <scope>NUCLEOTIDE SEQUENCE [LARGE SCALE GENOMIC DNA]</scope>
    <source>
        <strain evidence="3">Shaxun</strain>
        <tissue evidence="3">Muscle</tissue>
    </source>
</reference>
<dbReference type="SUPFAM" id="SSF52540">
    <property type="entry name" value="P-loop containing nucleoside triphosphate hydrolases"/>
    <property type="match status" value="1"/>
</dbReference>
<comment type="caution">
    <text evidence="3">The sequence shown here is derived from an EMBL/GenBank/DDBJ whole genome shotgun (WGS) entry which is preliminary data.</text>
</comment>
<dbReference type="Proteomes" id="UP000230750">
    <property type="component" value="Unassembled WGS sequence"/>
</dbReference>
<evidence type="ECO:0000313" key="4">
    <source>
        <dbReference type="Proteomes" id="UP000230750"/>
    </source>
</evidence>
<dbReference type="InterPro" id="IPR027417">
    <property type="entry name" value="P-loop_NTPase"/>
</dbReference>
<keyword evidence="4" id="KW-1185">Reference proteome</keyword>
<gene>
    <name evidence="3" type="ORF">BSL78_26715</name>
</gene>
<sequence length="234" mass="26462">MDLSYFPAKKILWSIVFCAIGIFFLRRVKSSGYSKNVQLLQDANKAVNNREIHSSIEERPQLVALPVNEQPPQRDVKSQKPTPIPSPDNGNALPNFYIHDGVLSVYQASVPAFVHVPRSGGTSMEVCFNKTALYFGNKTPKILDHDGRKRLKTLFKNAKITSKAYRLYAGDRAFGICEDIPDKDCSYIIFFRNPYDRLVSAYLLAAKGRGMLGIHWTAIPQIFKIGSYQYLVRL</sequence>
<keyword evidence="2" id="KW-0812">Transmembrane</keyword>
<accession>A0A2G8JL41</accession>
<keyword evidence="2" id="KW-0472">Membrane</keyword>
<dbReference type="AlphaFoldDB" id="A0A2G8JL41"/>
<organism evidence="3 4">
    <name type="scientific">Stichopus japonicus</name>
    <name type="common">Sea cucumber</name>
    <dbReference type="NCBI Taxonomy" id="307972"/>
    <lineage>
        <taxon>Eukaryota</taxon>
        <taxon>Metazoa</taxon>
        <taxon>Echinodermata</taxon>
        <taxon>Eleutherozoa</taxon>
        <taxon>Echinozoa</taxon>
        <taxon>Holothuroidea</taxon>
        <taxon>Aspidochirotacea</taxon>
        <taxon>Aspidochirotida</taxon>
        <taxon>Stichopodidae</taxon>
        <taxon>Apostichopus</taxon>
    </lineage>
</organism>
<keyword evidence="2" id="KW-1133">Transmembrane helix</keyword>
<protein>
    <submittedName>
        <fullName evidence="3">Uncharacterized protein</fullName>
    </submittedName>
</protein>
<dbReference type="OrthoDB" id="406981at2759"/>
<dbReference type="EMBL" id="MRZV01001672">
    <property type="protein sequence ID" value="PIK36457.1"/>
    <property type="molecule type" value="Genomic_DNA"/>
</dbReference>
<feature type="region of interest" description="Disordered" evidence="1">
    <location>
        <begin position="63"/>
        <end position="85"/>
    </location>
</feature>
<feature type="transmembrane region" description="Helical" evidence="2">
    <location>
        <begin position="6"/>
        <end position="25"/>
    </location>
</feature>
<proteinExistence type="predicted"/>
<evidence type="ECO:0000256" key="1">
    <source>
        <dbReference type="SAM" id="MobiDB-lite"/>
    </source>
</evidence>
<name>A0A2G8JL41_STIJA</name>
<dbReference type="Gene3D" id="3.40.50.300">
    <property type="entry name" value="P-loop containing nucleotide triphosphate hydrolases"/>
    <property type="match status" value="1"/>
</dbReference>